<evidence type="ECO:0000313" key="3">
    <source>
        <dbReference type="Proteomes" id="UP000295554"/>
    </source>
</evidence>
<evidence type="ECO:0000313" key="2">
    <source>
        <dbReference type="EMBL" id="TDG15351.1"/>
    </source>
</evidence>
<dbReference type="EMBL" id="SMSE01000001">
    <property type="protein sequence ID" value="TDG15351.1"/>
    <property type="molecule type" value="Genomic_DNA"/>
</dbReference>
<name>A0A4R5LVD8_9GAMM</name>
<dbReference type="Pfam" id="PF13577">
    <property type="entry name" value="SnoaL_4"/>
    <property type="match status" value="1"/>
</dbReference>
<dbReference type="CDD" id="cd00531">
    <property type="entry name" value="NTF2_like"/>
    <property type="match status" value="1"/>
</dbReference>
<evidence type="ECO:0000259" key="1">
    <source>
        <dbReference type="Pfam" id="PF13577"/>
    </source>
</evidence>
<proteinExistence type="predicted"/>
<sequence>MGNTEAVIEKLLDRIDELESRIAIRDLASDYCHGFDKRDYERFLAIWWHDCVWDIGPPFGRFEGHEGIRVAIHDVLWPAWQESHHLATNHTIRFLDADNATAVCDVDCVGTLVDEDVCQIVGATYYDTLQRRQGTWKIRERDVRIHYFNPVPGTRLASPASS</sequence>
<dbReference type="Proteomes" id="UP000295554">
    <property type="component" value="Unassembled WGS sequence"/>
</dbReference>
<dbReference type="AlphaFoldDB" id="A0A4R5LVD8"/>
<dbReference type="InterPro" id="IPR037401">
    <property type="entry name" value="SnoaL-like"/>
</dbReference>
<dbReference type="RefSeq" id="WP_133209667.1">
    <property type="nucleotide sequence ID" value="NZ_SMSE01000001.1"/>
</dbReference>
<accession>A0A4R5LVD8</accession>
<reference evidence="2 3" key="1">
    <citation type="submission" date="2019-03" db="EMBL/GenBank/DDBJ databases">
        <title>Seongchinamella monodicae gen. nov., sp. nov., a novel member of the Gammaproteobacteria isolated from a tidal mudflat of beach.</title>
        <authorList>
            <person name="Yang H.G."/>
            <person name="Kang J.W."/>
            <person name="Lee S.D."/>
        </authorList>
    </citation>
    <scope>NUCLEOTIDE SEQUENCE [LARGE SCALE GENOMIC DNA]</scope>
    <source>
        <strain evidence="2 3">GH4-78</strain>
    </source>
</reference>
<comment type="caution">
    <text evidence="2">The sequence shown here is derived from an EMBL/GenBank/DDBJ whole genome shotgun (WGS) entry which is preliminary data.</text>
</comment>
<protein>
    <submittedName>
        <fullName evidence="2">Nuclear transport factor 2 family protein</fullName>
    </submittedName>
</protein>
<gene>
    <name evidence="2" type="ORF">E2F43_03710</name>
</gene>
<dbReference type="SUPFAM" id="SSF54427">
    <property type="entry name" value="NTF2-like"/>
    <property type="match status" value="1"/>
</dbReference>
<dbReference type="OrthoDB" id="7605094at2"/>
<dbReference type="Gene3D" id="3.10.450.50">
    <property type="match status" value="1"/>
</dbReference>
<organism evidence="2 3">
    <name type="scientific">Seongchinamella unica</name>
    <dbReference type="NCBI Taxonomy" id="2547392"/>
    <lineage>
        <taxon>Bacteria</taxon>
        <taxon>Pseudomonadati</taxon>
        <taxon>Pseudomonadota</taxon>
        <taxon>Gammaproteobacteria</taxon>
        <taxon>Cellvibrionales</taxon>
        <taxon>Halieaceae</taxon>
        <taxon>Seongchinamella</taxon>
    </lineage>
</organism>
<keyword evidence="3" id="KW-1185">Reference proteome</keyword>
<feature type="domain" description="SnoaL-like" evidence="1">
    <location>
        <begin position="17"/>
        <end position="142"/>
    </location>
</feature>
<dbReference type="InterPro" id="IPR032710">
    <property type="entry name" value="NTF2-like_dom_sf"/>
</dbReference>